<dbReference type="InterPro" id="IPR015797">
    <property type="entry name" value="NUDIX_hydrolase-like_dom_sf"/>
</dbReference>
<gene>
    <name evidence="1" type="ORF">ACFQ1S_31830</name>
</gene>
<proteinExistence type="predicted"/>
<evidence type="ECO:0008006" key="3">
    <source>
        <dbReference type="Google" id="ProtNLM"/>
    </source>
</evidence>
<name>A0ABW3MI38_9PSEU</name>
<sequence>RELPGGGVISGTPAEQAVAEMAEETGIKLAPERFRPHQVRQVLATLLAHRQHVFTVELTADEIAFARENPGPHGIVEDSERTYVEVRTYGEILASELVDWSTLGVLAAVFTAPER</sequence>
<protein>
    <recommendedName>
        <fullName evidence="3">NUDIX hydrolase</fullName>
    </recommendedName>
</protein>
<feature type="non-terminal residue" evidence="1">
    <location>
        <position position="1"/>
    </location>
</feature>
<keyword evidence="2" id="KW-1185">Reference proteome</keyword>
<evidence type="ECO:0000313" key="1">
    <source>
        <dbReference type="EMBL" id="MFD1049798.1"/>
    </source>
</evidence>
<organism evidence="1 2">
    <name type="scientific">Kibdelosporangium lantanae</name>
    <dbReference type="NCBI Taxonomy" id="1497396"/>
    <lineage>
        <taxon>Bacteria</taxon>
        <taxon>Bacillati</taxon>
        <taxon>Actinomycetota</taxon>
        <taxon>Actinomycetes</taxon>
        <taxon>Pseudonocardiales</taxon>
        <taxon>Pseudonocardiaceae</taxon>
        <taxon>Kibdelosporangium</taxon>
    </lineage>
</organism>
<dbReference type="Proteomes" id="UP001597045">
    <property type="component" value="Unassembled WGS sequence"/>
</dbReference>
<dbReference type="Gene3D" id="3.90.79.10">
    <property type="entry name" value="Nucleoside Triphosphate Pyrophosphohydrolase"/>
    <property type="match status" value="1"/>
</dbReference>
<comment type="caution">
    <text evidence="1">The sequence shown here is derived from an EMBL/GenBank/DDBJ whole genome shotgun (WGS) entry which is preliminary data.</text>
</comment>
<dbReference type="EMBL" id="JBHTIS010002407">
    <property type="protein sequence ID" value="MFD1049798.1"/>
    <property type="molecule type" value="Genomic_DNA"/>
</dbReference>
<evidence type="ECO:0000313" key="2">
    <source>
        <dbReference type="Proteomes" id="UP001597045"/>
    </source>
</evidence>
<dbReference type="SUPFAM" id="SSF55811">
    <property type="entry name" value="Nudix"/>
    <property type="match status" value="1"/>
</dbReference>
<reference evidence="2" key="1">
    <citation type="journal article" date="2019" name="Int. J. Syst. Evol. Microbiol.">
        <title>The Global Catalogue of Microorganisms (GCM) 10K type strain sequencing project: providing services to taxonomists for standard genome sequencing and annotation.</title>
        <authorList>
            <consortium name="The Broad Institute Genomics Platform"/>
            <consortium name="The Broad Institute Genome Sequencing Center for Infectious Disease"/>
            <person name="Wu L."/>
            <person name="Ma J."/>
        </authorList>
    </citation>
    <scope>NUCLEOTIDE SEQUENCE [LARGE SCALE GENOMIC DNA]</scope>
    <source>
        <strain evidence="2">JCM 31486</strain>
    </source>
</reference>
<accession>A0ABW3MI38</accession>